<name>I7ZB03_9GAMM</name>
<sequence length="43" mass="4603">MDIADLLDWVQRYPASPALRTQATASLRAALGLPLIPGPPCRS</sequence>
<dbReference type="Proteomes" id="UP000003704">
    <property type="component" value="Unassembled WGS sequence"/>
</dbReference>
<organism evidence="1 2">
    <name type="scientific">Hydrocarboniphaga effusa AP103</name>
    <dbReference type="NCBI Taxonomy" id="1172194"/>
    <lineage>
        <taxon>Bacteria</taxon>
        <taxon>Pseudomonadati</taxon>
        <taxon>Pseudomonadota</taxon>
        <taxon>Gammaproteobacteria</taxon>
        <taxon>Nevskiales</taxon>
        <taxon>Nevskiaceae</taxon>
        <taxon>Hydrocarboniphaga</taxon>
    </lineage>
</organism>
<protein>
    <submittedName>
        <fullName evidence="1">Uncharacterized protein</fullName>
    </submittedName>
</protein>
<dbReference type="RefSeq" id="WP_007185549.1">
    <property type="nucleotide sequence ID" value="NZ_AKGD01000002.1"/>
</dbReference>
<dbReference type="AlphaFoldDB" id="I7ZB03"/>
<comment type="caution">
    <text evidence="1">The sequence shown here is derived from an EMBL/GenBank/DDBJ whole genome shotgun (WGS) entry which is preliminary data.</text>
</comment>
<keyword evidence="2" id="KW-1185">Reference proteome</keyword>
<reference evidence="1 2" key="1">
    <citation type="journal article" date="2012" name="J. Bacteriol.">
        <title>Genome Sequence of n-Alkane-Degrading Hydrocarboniphaga effusa Strain AP103T (ATCC BAA-332T).</title>
        <authorList>
            <person name="Chang H.K."/>
            <person name="Zylstra G.J."/>
            <person name="Chae J.C."/>
        </authorList>
    </citation>
    <scope>NUCLEOTIDE SEQUENCE [LARGE SCALE GENOMIC DNA]</scope>
    <source>
        <strain evidence="1 2">AP103</strain>
    </source>
</reference>
<dbReference type="STRING" id="1172194.WQQ_26060"/>
<evidence type="ECO:0000313" key="1">
    <source>
        <dbReference type="EMBL" id="EIT69024.1"/>
    </source>
</evidence>
<evidence type="ECO:0000313" key="2">
    <source>
        <dbReference type="Proteomes" id="UP000003704"/>
    </source>
</evidence>
<accession>I7ZB03</accession>
<dbReference type="EMBL" id="AKGD01000002">
    <property type="protein sequence ID" value="EIT69024.1"/>
    <property type="molecule type" value="Genomic_DNA"/>
</dbReference>
<gene>
    <name evidence="1" type="ORF">WQQ_26060</name>
</gene>
<proteinExistence type="predicted"/>